<evidence type="ECO:0000256" key="2">
    <source>
        <dbReference type="ARBA" id="ARBA00022516"/>
    </source>
</evidence>
<dbReference type="Proteomes" id="UP000597877">
    <property type="component" value="Unassembled WGS sequence"/>
</dbReference>
<comment type="catalytic activity">
    <reaction evidence="9">
        <text>malonyl-[ACP] + acetyl-CoA + H(+) = 3-oxobutanoyl-[ACP] + CO2 + CoA</text>
        <dbReference type="Rhea" id="RHEA:12080"/>
        <dbReference type="Rhea" id="RHEA-COMP:9623"/>
        <dbReference type="Rhea" id="RHEA-COMP:9625"/>
        <dbReference type="ChEBI" id="CHEBI:15378"/>
        <dbReference type="ChEBI" id="CHEBI:16526"/>
        <dbReference type="ChEBI" id="CHEBI:57287"/>
        <dbReference type="ChEBI" id="CHEBI:57288"/>
        <dbReference type="ChEBI" id="CHEBI:78449"/>
        <dbReference type="ChEBI" id="CHEBI:78450"/>
        <dbReference type="EC" id="2.3.1.180"/>
    </reaction>
</comment>
<name>A0ABR7EYR0_9FIRM</name>
<dbReference type="PANTHER" id="PTHR43091">
    <property type="entry name" value="3-OXOACYL-[ACYL-CARRIER-PROTEIN] SYNTHASE"/>
    <property type="match status" value="1"/>
</dbReference>
<evidence type="ECO:0000259" key="11">
    <source>
        <dbReference type="Pfam" id="PF08545"/>
    </source>
</evidence>
<evidence type="ECO:0000259" key="10">
    <source>
        <dbReference type="Pfam" id="PF08541"/>
    </source>
</evidence>
<dbReference type="SUPFAM" id="SSF53901">
    <property type="entry name" value="Thiolase-like"/>
    <property type="match status" value="1"/>
</dbReference>
<keyword evidence="6 9" id="KW-0275">Fatty acid biosynthesis</keyword>
<comment type="function">
    <text evidence="9">Catalyzes the condensation reaction of fatty acid synthesis by the addition to an acyl acceptor of two carbons from malonyl-ACP. Catalyzes the first condensation reaction which initiates fatty acid synthesis and may therefore play a role in governing the total rate of fatty acid production. Possesses both acetoacetyl-ACP synthase and acetyl transacylase activities. Its substrate specificity determines the biosynthesis of branched-chain and/or straight-chain of fatty acids.</text>
</comment>
<dbReference type="InterPro" id="IPR013751">
    <property type="entry name" value="ACP_syn_III_N"/>
</dbReference>
<feature type="active site" evidence="9">
    <location>
        <position position="112"/>
    </location>
</feature>
<feature type="active site" evidence="9">
    <location>
        <position position="260"/>
    </location>
</feature>
<dbReference type="Pfam" id="PF08541">
    <property type="entry name" value="ACP_syn_III_C"/>
    <property type="match status" value="1"/>
</dbReference>
<feature type="domain" description="Beta-ketoacyl-[acyl-carrier-protein] synthase III N-terminal" evidence="11">
    <location>
        <begin position="106"/>
        <end position="182"/>
    </location>
</feature>
<dbReference type="InterPro" id="IPR013747">
    <property type="entry name" value="ACP_syn_III_C"/>
</dbReference>
<evidence type="ECO:0000256" key="6">
    <source>
        <dbReference type="ARBA" id="ARBA00023160"/>
    </source>
</evidence>
<keyword evidence="3 9" id="KW-0808">Transferase</keyword>
<comment type="similarity">
    <text evidence="1 9">Belongs to the thiolase-like superfamily. FabH family.</text>
</comment>
<dbReference type="InterPro" id="IPR016039">
    <property type="entry name" value="Thiolase-like"/>
</dbReference>
<feature type="active site" evidence="9">
    <location>
        <position position="290"/>
    </location>
</feature>
<keyword evidence="8 9" id="KW-0012">Acyltransferase</keyword>
<keyword evidence="7 9" id="KW-0511">Multifunctional enzyme</keyword>
<dbReference type="EC" id="2.3.1.180" evidence="9"/>
<gene>
    <name evidence="9" type="primary">fabH</name>
    <name evidence="12" type="ORF">H8S00_00540</name>
</gene>
<comment type="subunit">
    <text evidence="9">Homodimer.</text>
</comment>
<evidence type="ECO:0000256" key="5">
    <source>
        <dbReference type="ARBA" id="ARBA00023098"/>
    </source>
</evidence>
<keyword evidence="4 9" id="KW-0276">Fatty acid metabolism</keyword>
<proteinExistence type="inferred from homology"/>
<dbReference type="CDD" id="cd00830">
    <property type="entry name" value="KAS_III"/>
    <property type="match status" value="1"/>
</dbReference>
<dbReference type="NCBIfam" id="TIGR00747">
    <property type="entry name" value="fabH"/>
    <property type="match status" value="1"/>
</dbReference>
<dbReference type="Pfam" id="PF08545">
    <property type="entry name" value="ACP_syn_III"/>
    <property type="match status" value="1"/>
</dbReference>
<dbReference type="PANTHER" id="PTHR43091:SF1">
    <property type="entry name" value="BETA-KETOACYL-[ACYL-CARRIER-PROTEIN] SYNTHASE III, CHLOROPLASTIC"/>
    <property type="match status" value="1"/>
</dbReference>
<reference evidence="12 13" key="1">
    <citation type="submission" date="2020-08" db="EMBL/GenBank/DDBJ databases">
        <title>Genome public.</title>
        <authorList>
            <person name="Liu C."/>
            <person name="Sun Q."/>
        </authorList>
    </citation>
    <scope>NUCLEOTIDE SEQUENCE [LARGE SCALE GENOMIC DNA]</scope>
    <source>
        <strain evidence="12 13">BX4</strain>
    </source>
</reference>
<comment type="caution">
    <text evidence="12">The sequence shown here is derived from an EMBL/GenBank/DDBJ whole genome shotgun (WGS) entry which is preliminary data.</text>
</comment>
<comment type="pathway">
    <text evidence="9">Lipid metabolism; fatty acid biosynthesis.</text>
</comment>
<organism evidence="12 13">
    <name type="scientific">Eubacterium segne</name>
    <dbReference type="NCBI Taxonomy" id="2763045"/>
    <lineage>
        <taxon>Bacteria</taxon>
        <taxon>Bacillati</taxon>
        <taxon>Bacillota</taxon>
        <taxon>Clostridia</taxon>
        <taxon>Eubacteriales</taxon>
        <taxon>Eubacteriaceae</taxon>
        <taxon>Eubacterium</taxon>
    </lineage>
</organism>
<keyword evidence="13" id="KW-1185">Reference proteome</keyword>
<protein>
    <recommendedName>
        <fullName evidence="9">Beta-ketoacyl-[acyl-carrier-protein] synthase III</fullName>
        <shortName evidence="9">Beta-ketoacyl-ACP synthase III</shortName>
        <shortName evidence="9">KAS III</shortName>
        <ecNumber evidence="9">2.3.1.180</ecNumber>
    </recommendedName>
    <alternativeName>
        <fullName evidence="9">3-oxoacyl-[acyl-carrier-protein] synthase 3</fullName>
    </alternativeName>
    <alternativeName>
        <fullName evidence="9">3-oxoacyl-[acyl-carrier-protein] synthase III</fullName>
    </alternativeName>
</protein>
<sequence>MFGKIIGTGSYVPKEIVTNKDLAQYLDTDDTWIRERTGVKSRHISGDKETTADMAVKAAEKALENSGLLPDEIDLIIVSSVSSNLVLPSTACFVQKAINAKNAFCFDINVACTGFITAYNISQTFINTGLINTALIIGAESLSKITDWSDRKTCILFGDGAGAVVIKKDENAMFETVMFSNGKNGDALTMENPFALRKTNLGKNHQGQFDIAFQDIQKTYINMDGGEIFKFAVKKVPECIEALLEKIHMDKDEIDKYLLHQANSRIIEGIAKRSKIPLEKIPLNIEDYGNVSSACIPMLLDKLNGLDEIKAGDKIIMAGFGAGLSYGATYLEF</sequence>
<keyword evidence="2 9" id="KW-0444">Lipid biosynthesis</keyword>
<dbReference type="HAMAP" id="MF_01815">
    <property type="entry name" value="FabH"/>
    <property type="match status" value="1"/>
</dbReference>
<evidence type="ECO:0000313" key="13">
    <source>
        <dbReference type="Proteomes" id="UP000597877"/>
    </source>
</evidence>
<evidence type="ECO:0000256" key="9">
    <source>
        <dbReference type="HAMAP-Rule" id="MF_01815"/>
    </source>
</evidence>
<evidence type="ECO:0000313" key="12">
    <source>
        <dbReference type="EMBL" id="MBC5666489.1"/>
    </source>
</evidence>
<dbReference type="EMBL" id="JACOOZ010000001">
    <property type="protein sequence ID" value="MBC5666489.1"/>
    <property type="molecule type" value="Genomic_DNA"/>
</dbReference>
<dbReference type="InterPro" id="IPR004655">
    <property type="entry name" value="FabH"/>
</dbReference>
<dbReference type="NCBIfam" id="NF006829">
    <property type="entry name" value="PRK09352.1"/>
    <property type="match status" value="1"/>
</dbReference>
<dbReference type="RefSeq" id="WP_186839783.1">
    <property type="nucleotide sequence ID" value="NZ_JACOOZ010000001.1"/>
</dbReference>
<accession>A0ABR7EYR0</accession>
<comment type="subcellular location">
    <subcellularLocation>
        <location evidence="9">Cytoplasm</location>
    </subcellularLocation>
</comment>
<keyword evidence="5 9" id="KW-0443">Lipid metabolism</keyword>
<evidence type="ECO:0000256" key="7">
    <source>
        <dbReference type="ARBA" id="ARBA00023268"/>
    </source>
</evidence>
<feature type="region of interest" description="ACP-binding" evidence="9">
    <location>
        <begin position="261"/>
        <end position="265"/>
    </location>
</feature>
<feature type="domain" description="Beta-ketoacyl-[acyl-carrier-protein] synthase III C-terminal" evidence="10">
    <location>
        <begin position="244"/>
        <end position="332"/>
    </location>
</feature>
<evidence type="ECO:0000256" key="3">
    <source>
        <dbReference type="ARBA" id="ARBA00022679"/>
    </source>
</evidence>
<comment type="domain">
    <text evidence="9">The last Arg residue of the ACP-binding site is essential for the weak association between ACP/AcpP and FabH.</text>
</comment>
<evidence type="ECO:0000256" key="1">
    <source>
        <dbReference type="ARBA" id="ARBA00008642"/>
    </source>
</evidence>
<evidence type="ECO:0000256" key="4">
    <source>
        <dbReference type="ARBA" id="ARBA00022832"/>
    </source>
</evidence>
<keyword evidence="9" id="KW-0963">Cytoplasm</keyword>
<dbReference type="Gene3D" id="3.40.47.10">
    <property type="match status" value="1"/>
</dbReference>
<evidence type="ECO:0000256" key="8">
    <source>
        <dbReference type="ARBA" id="ARBA00023315"/>
    </source>
</evidence>